<dbReference type="InterPro" id="IPR037120">
    <property type="entry name" value="Haem_peroxidase_sf_animal"/>
</dbReference>
<dbReference type="EnsemblMetazoa" id="GAUT010699-RA">
    <property type="protein sequence ID" value="GAUT010699-PA"/>
    <property type="gene ID" value="GAUT010699"/>
</dbReference>
<organism evidence="4 5">
    <name type="scientific">Glossina austeni</name>
    <name type="common">Savannah tsetse fly</name>
    <dbReference type="NCBI Taxonomy" id="7395"/>
    <lineage>
        <taxon>Eukaryota</taxon>
        <taxon>Metazoa</taxon>
        <taxon>Ecdysozoa</taxon>
        <taxon>Arthropoda</taxon>
        <taxon>Hexapoda</taxon>
        <taxon>Insecta</taxon>
        <taxon>Pterygota</taxon>
        <taxon>Neoptera</taxon>
        <taxon>Endopterygota</taxon>
        <taxon>Diptera</taxon>
        <taxon>Brachycera</taxon>
        <taxon>Muscomorpha</taxon>
        <taxon>Hippoboscoidea</taxon>
        <taxon>Glossinidae</taxon>
        <taxon>Glossina</taxon>
    </lineage>
</organism>
<protein>
    <recommendedName>
        <fullName evidence="3">Rotatin N-terminal domain-containing protein</fullName>
    </recommendedName>
</protein>
<dbReference type="GO" id="GO:0004601">
    <property type="term" value="F:peroxidase activity"/>
    <property type="evidence" value="ECO:0007669"/>
    <property type="project" value="UniProtKB-KW"/>
</dbReference>
<dbReference type="Pfam" id="PF03098">
    <property type="entry name" value="An_peroxidase"/>
    <property type="match status" value="1"/>
</dbReference>
<dbReference type="Proteomes" id="UP000078200">
    <property type="component" value="Unassembled WGS sequence"/>
</dbReference>
<feature type="domain" description="Rotatin N-terminal" evidence="3">
    <location>
        <begin position="21"/>
        <end position="113"/>
    </location>
</feature>
<evidence type="ECO:0000313" key="5">
    <source>
        <dbReference type="Proteomes" id="UP000078200"/>
    </source>
</evidence>
<accession>A0A1A9UNX0</accession>
<sequence length="2561" mass="292063">MAYMIVIDRESLQKLNHETAEIRLRTLEQISSKLKRALAHNEKVNVKPNELCKQLIRWFGIRPIQAPFKVLELLGHILRDKEYRLTILHRIGAERLRRELNKVKAIIKGHDDELKLNEEIDKLIKIIRKPETAVSTASKSDQVIEVIDECVSRLSLHSTESDHLGADSYETPWSRPSVADYTSMKLLADILINPSASEIEMQHALHHLQITMCDYPVEYLLQPPSVFLNLLQVFDERKRGVNGGSIADIDCVSNTLLEFLHQLRKGLKLKRKTLTYSLPLTLRTSSKCALYADLPNKSESPTQIRVEKALKLLLDACIVHLDVRVEHGHVSSTVWELIYMILTLHKFIGISLDAVYVHRVAEIVHKLDFRYHKSEIHSRLRIRQMHLLFLLQDMADVNGLNKPLDNTHPYLPIVRDYTFKTLFPERYQHLSDLLVKADKVLGESLSLLDFRESIFAEVTKLLINPSVVSSKEILEKGLDICLVLEKIQSRKLLDLLFDPIANSSHIYLTNTSLHTKAKSLLIKLLKLKSDPLKSYAYNKLAGAFKRHIGCLMNGENYSIESCNALLLGAQIVGVPIFTELLLHLIFEASESPNESIKDNCLVILTLFLKSERLFDIYWNNLVALLVPLMPLLICCTFSEQLMCILLKLYDPDCQHLPPVAMLQGNIGFLFHEDVCRRSEALARLIYILNSMEESCNYFPNISEINDTIPNDLCYVRLPREYGKIFCDRSTVVADGISTMNTLFNILDTTDVEPCVRKSTLMQINVLCVNWRLTAELCETGAFYLIMQALENSMQKDCDVDYPDTAIAAISILTKVLLYDAAVRCELSETPNIYILLLRALMMFVHDVQLKQDASICLFLLLFPHEIVATENSLTAPCVLGNLQAPLKLNLRPALCFDSSSDDEKLKTIFPSMTEENLYWRFVIARAYGNDFKDITQKVITKQTQLDIRDEFKLTSHDVRWIRSSQPALCVQRILQSASNATDHRSVILAAQLLKQQLLLKYLARVDLVGCEEVKAMHNLIIKYMKLPPGNVADFEVFEGLLDVALICIRTSLMFVITGIASILQKDAQNTLIMLLIENDETPIMLFRKITTILNEIIKNHKCCFDPTVRGVKVSLYFGNVFDLLLERSQHLLESRDLERVRCLLSVLAALSSCQIDLPDDLLYQYCLRLMNMSSKLRSYTQTGAQWHRDCLLPVLQLSNQMEEAVLSFRATTNLAKLLGGMSGHVDPEVRILAWSTLHRLSRTKAIDAPDLVDDSEERKSSYQSGAQLLLNDLSYLPGGFMTCCLSTLLNLEEPICVRQLAGQLFAFLVEKDQIEDIKSLLVQHQFLRLAADALHPSVCILSEEQPAGFDSTCKGLSNCELISSYAQICRSMSMKSGDFLTDLCTQSFMFLLYEVLKRPVPQPHSAFFILVADITRLYILLYPDNFTFLQRTLCRDEVWLSAYCQIVLLDDCIKEDSIIVDVLQFLMVISKDATAFDIICDSLTKYPEGVVKLFKNAFSITQLDTPLMTCALSTLSFLLIKSQPELAVNGKTITLLNVLNCQVHETKSPDSKTYHCENNKVSNKTLKKRNNEKGECDGGHVSTVAEHISIALIRLYLHMYPMKACKFTTAPTALQQQISETLALLLKVSLAAQEAANNLKLINKLLKLFQCFFDEYVSTTCTTFVRRYGETRKSAVIQNLQLLLTFLLYWHSAQTMIITDDSVAAEVSRILIQLWPWSPHSADLKLTILQVCAFLSERSIVVCKQFVTINSSAFAHSILQLVDKTVTTETTKVKAVSTDCMPIIVAGLRVLMNCCSCVEGRTALQKQRTLNIFDTVLTFKPKTSRPKVELQNAWLRFWEIYSRYNEGGQVCHLNALCYAIHQSEPRSEIRLLSLRIIRNMSFLGSNRSTLITSTDFIYMIDEIVAQPMEINTPGITYEEQWLICLALWKLMSGGVKFVAMIRGTKLAKHLRVLRDTVKKWKEPEEKTWISGTAWVDQIGQPELNWKYVQLKESATHLNLKQESSDPLKENAISNMRNMYERLLGTVNNSKPTFSKVSALCNNGTYYFRTFDGFCNNLLYPDYGMTKSRYSRLLPPNYSDGIHAPTRSVTGSLLPNARLLSLSLYGEGTKADSFRTLMTMQWGQLVAHDLSRFTHQDVPADCCRNFNHKMCYPIRLHPLDPIALKSDEICLNFSRSHSDKNSRHASDNSIYAEKISFTTAFLDLGSIYGNSVSESKQVRLYKDGLLKVGRRKGFLPIIKSNKNFMCPAQNRYCYAMPDNRNQFIPTLIILHTMFVREHNRLANLLLRLNPHYSDERIFQEAREINVAQFQKITYYDWLPLMIGHNYAYKNGLLHHVRSPGNYINDYDQYMNAAPYAEYAAAAFRYSHHQIPGWFTMIFSDRRRNQTMCLSDYFDREQNINLVENGNNFDSLLLGLITQLQKRSDDNIDREIKHRFNRKVFKDFGSDLKALDIQRGRDFGLRSYNDFREYCGLARASSWSDFGKEISLKLYNSPDDVDLSVGGSLETHAAEAIFGPTFQCIVGKQFLKTRKADRFFFEHDNSFGGFSEGKSIKNSCIKSVEQE</sequence>
<dbReference type="InterPro" id="IPR019791">
    <property type="entry name" value="Haem_peroxidase_animal"/>
</dbReference>
<keyword evidence="1" id="KW-0560">Oxidoreductase</keyword>
<evidence type="ECO:0000256" key="1">
    <source>
        <dbReference type="ARBA" id="ARBA00022559"/>
    </source>
</evidence>
<dbReference type="PANTHER" id="PTHR11475">
    <property type="entry name" value="OXIDASE/PEROXIDASE"/>
    <property type="match status" value="1"/>
</dbReference>
<dbReference type="STRING" id="7395.A0A1A9UNX0"/>
<dbReference type="VEuPathDB" id="VectorBase:GAUT010699"/>
<keyword evidence="2" id="KW-0349">Heme</keyword>
<evidence type="ECO:0000256" key="2">
    <source>
        <dbReference type="PIRSR" id="PIRSR619791-2"/>
    </source>
</evidence>
<proteinExistence type="predicted"/>
<dbReference type="Gene3D" id="1.10.640.10">
    <property type="entry name" value="Haem peroxidase domain superfamily, animal type"/>
    <property type="match status" value="1"/>
</dbReference>
<keyword evidence="1" id="KW-0575">Peroxidase</keyword>
<dbReference type="SUPFAM" id="SSF48113">
    <property type="entry name" value="Heme-dependent peroxidases"/>
    <property type="match status" value="1"/>
</dbReference>
<dbReference type="PROSITE" id="PS50292">
    <property type="entry name" value="PEROXIDASE_3"/>
    <property type="match status" value="1"/>
</dbReference>
<keyword evidence="2" id="KW-0408">Iron</keyword>
<keyword evidence="2" id="KW-0479">Metal-binding</keyword>
<evidence type="ECO:0000259" key="3">
    <source>
        <dbReference type="Pfam" id="PF14726"/>
    </source>
</evidence>
<feature type="binding site" description="axial binding residue" evidence="2">
    <location>
        <position position="2366"/>
    </location>
    <ligand>
        <name>heme b</name>
        <dbReference type="ChEBI" id="CHEBI:60344"/>
    </ligand>
    <ligandPart>
        <name>Fe</name>
        <dbReference type="ChEBI" id="CHEBI:18248"/>
    </ligandPart>
</feature>
<dbReference type="PANTHER" id="PTHR11475:SF86">
    <property type="entry name" value="PEROXIDASE"/>
    <property type="match status" value="1"/>
</dbReference>
<reference evidence="4" key="1">
    <citation type="submission" date="2020-05" db="UniProtKB">
        <authorList>
            <consortium name="EnsemblMetazoa"/>
        </authorList>
    </citation>
    <scope>IDENTIFICATION</scope>
    <source>
        <strain evidence="4">TTRI</strain>
    </source>
</reference>
<name>A0A1A9UNX0_GLOAU</name>
<dbReference type="InterPro" id="IPR010255">
    <property type="entry name" value="Haem_peroxidase_sf"/>
</dbReference>
<evidence type="ECO:0000313" key="4">
    <source>
        <dbReference type="EnsemblMetazoa" id="GAUT010699-PA"/>
    </source>
</evidence>
<dbReference type="InterPro" id="IPR029249">
    <property type="entry name" value="Rotatin_N"/>
</dbReference>
<dbReference type="Pfam" id="PF14726">
    <property type="entry name" value="RTTN_N"/>
    <property type="match status" value="1"/>
</dbReference>
<dbReference type="GO" id="GO:0020037">
    <property type="term" value="F:heme binding"/>
    <property type="evidence" value="ECO:0007669"/>
    <property type="project" value="InterPro"/>
</dbReference>
<dbReference type="GO" id="GO:0006979">
    <property type="term" value="P:response to oxidative stress"/>
    <property type="evidence" value="ECO:0007669"/>
    <property type="project" value="InterPro"/>
</dbReference>
<keyword evidence="5" id="KW-1185">Reference proteome</keyword>
<dbReference type="GO" id="GO:0046872">
    <property type="term" value="F:metal ion binding"/>
    <property type="evidence" value="ECO:0007669"/>
    <property type="project" value="UniProtKB-KW"/>
</dbReference>
<dbReference type="PRINTS" id="PR00457">
    <property type="entry name" value="ANPEROXIDASE"/>
</dbReference>